<dbReference type="InterPro" id="IPR036869">
    <property type="entry name" value="J_dom_sf"/>
</dbReference>
<dbReference type="Gene3D" id="1.10.287.110">
    <property type="entry name" value="DnaJ domain"/>
    <property type="match status" value="1"/>
</dbReference>
<dbReference type="Pfam" id="PF00226">
    <property type="entry name" value="DnaJ"/>
    <property type="match status" value="1"/>
</dbReference>
<keyword evidence="1" id="KW-0143">Chaperone</keyword>
<reference evidence="4 5" key="2">
    <citation type="journal article" date="2018" name="Elife">
        <title>Firefly genomes illuminate parallel origins of bioluminescence in beetles.</title>
        <authorList>
            <person name="Fallon T.R."/>
            <person name="Lower S.E."/>
            <person name="Chang C.H."/>
            <person name="Bessho-Uehara M."/>
            <person name="Martin G.J."/>
            <person name="Bewick A.J."/>
            <person name="Behringer M."/>
            <person name="Debat H.J."/>
            <person name="Wong I."/>
            <person name="Day J.C."/>
            <person name="Suvorov A."/>
            <person name="Silva C.J."/>
            <person name="Stanger-Hall K.F."/>
            <person name="Hall D.W."/>
            <person name="Schmitz R.J."/>
            <person name="Nelson D.R."/>
            <person name="Lewis S.M."/>
            <person name="Shigenobu S."/>
            <person name="Bybee S.M."/>
            <person name="Larracuente A.M."/>
            <person name="Oba Y."/>
            <person name="Weng J.K."/>
        </authorList>
    </citation>
    <scope>NUCLEOTIDE SEQUENCE [LARGE SCALE GENOMIC DNA]</scope>
    <source>
        <strain evidence="4">1611_PpyrPB1</strain>
        <tissue evidence="4">Whole body</tissue>
    </source>
</reference>
<proteinExistence type="predicted"/>
<dbReference type="EMBL" id="GEZM01088910">
    <property type="protein sequence ID" value="JAV57836.1"/>
    <property type="molecule type" value="Transcribed_RNA"/>
</dbReference>
<keyword evidence="5" id="KW-1185">Reference proteome</keyword>
<dbReference type="AlphaFoldDB" id="A0A1Y1KEJ2"/>
<dbReference type="PANTHER" id="PTHR44157">
    <property type="entry name" value="DNAJ HOMOLOG SUBFAMILY C MEMBER 11"/>
    <property type="match status" value="1"/>
</dbReference>
<dbReference type="PROSITE" id="PS50076">
    <property type="entry name" value="DNAJ_2"/>
    <property type="match status" value="1"/>
</dbReference>
<dbReference type="OrthoDB" id="18010at2759"/>
<dbReference type="CDD" id="cd06257">
    <property type="entry name" value="DnaJ"/>
    <property type="match status" value="1"/>
</dbReference>
<evidence type="ECO:0000313" key="5">
    <source>
        <dbReference type="Proteomes" id="UP000327044"/>
    </source>
</evidence>
<dbReference type="InterPro" id="IPR055225">
    <property type="entry name" value="DNAJC11-like_beta-barrel"/>
</dbReference>
<reference evidence="3" key="1">
    <citation type="journal article" date="2016" name="Sci. Rep.">
        <title>Molecular characterization of firefly nuptial gifts: a multi-omics approach sheds light on postcopulatory sexual selection.</title>
        <authorList>
            <person name="Al-Wathiqui N."/>
            <person name="Fallon T.R."/>
            <person name="South A."/>
            <person name="Weng J.K."/>
            <person name="Lewis S.M."/>
        </authorList>
    </citation>
    <scope>NUCLEOTIDE SEQUENCE</scope>
</reference>
<feature type="domain" description="J" evidence="2">
    <location>
        <begin position="15"/>
        <end position="83"/>
    </location>
</feature>
<evidence type="ECO:0000256" key="1">
    <source>
        <dbReference type="ARBA" id="ARBA00023186"/>
    </source>
</evidence>
<reference evidence="4" key="3">
    <citation type="submission" date="2019-08" db="EMBL/GenBank/DDBJ databases">
        <authorList>
            <consortium name="Photinus pyralis genome working group"/>
            <person name="Fallon T.R."/>
            <person name="Sander Lower S.E."/>
            <person name="Weng J.-K."/>
        </authorList>
    </citation>
    <scope>NUCLEOTIDE SEQUENCE</scope>
    <source>
        <strain evidence="4">1611_PpyrPB1</strain>
        <tissue evidence="4">Whole body</tissue>
    </source>
</reference>
<dbReference type="FunFam" id="1.10.287.110:FF:000079">
    <property type="entry name" value="DnaJ subfamily C member"/>
    <property type="match status" value="1"/>
</dbReference>
<dbReference type="EMBL" id="VVIM01000006">
    <property type="protein sequence ID" value="KAB0797193.1"/>
    <property type="molecule type" value="Genomic_DNA"/>
</dbReference>
<dbReference type="GO" id="GO:0005739">
    <property type="term" value="C:mitochondrion"/>
    <property type="evidence" value="ECO:0007669"/>
    <property type="project" value="GOC"/>
</dbReference>
<accession>A0A1Y1KEJ2</accession>
<evidence type="ECO:0000313" key="3">
    <source>
        <dbReference type="EMBL" id="JAV57836.1"/>
    </source>
</evidence>
<protein>
    <recommendedName>
        <fullName evidence="2">J domain-containing protein</fullName>
    </recommendedName>
</protein>
<dbReference type="GO" id="GO:0042407">
    <property type="term" value="P:cristae formation"/>
    <property type="evidence" value="ECO:0007669"/>
    <property type="project" value="TreeGrafter"/>
</dbReference>
<dbReference type="Pfam" id="PF11875">
    <property type="entry name" value="DnaJ-like_C11_C"/>
    <property type="match status" value="1"/>
</dbReference>
<dbReference type="InterPro" id="IPR024586">
    <property type="entry name" value="DnaJ-like_C11_C"/>
</dbReference>
<dbReference type="PRINTS" id="PR00625">
    <property type="entry name" value="JDOMAIN"/>
</dbReference>
<dbReference type="Proteomes" id="UP000327044">
    <property type="component" value="Unassembled WGS sequence"/>
</dbReference>
<dbReference type="SUPFAM" id="SSF46565">
    <property type="entry name" value="Chaperone J-domain"/>
    <property type="match status" value="1"/>
</dbReference>
<evidence type="ECO:0000259" key="2">
    <source>
        <dbReference type="PROSITE" id="PS50076"/>
    </source>
</evidence>
<dbReference type="InterPro" id="IPR052243">
    <property type="entry name" value="Mito_inner_membrane_organizer"/>
</dbReference>
<gene>
    <name evidence="4" type="ORF">PPYR_08187</name>
</gene>
<dbReference type="InParanoid" id="A0A1Y1KEJ2"/>
<evidence type="ECO:0000313" key="4">
    <source>
        <dbReference type="EMBL" id="KAB0797193.1"/>
    </source>
</evidence>
<organism evidence="3">
    <name type="scientific">Photinus pyralis</name>
    <name type="common">Common eastern firefly</name>
    <name type="synonym">Lampyris pyralis</name>
    <dbReference type="NCBI Taxonomy" id="7054"/>
    <lineage>
        <taxon>Eukaryota</taxon>
        <taxon>Metazoa</taxon>
        <taxon>Ecdysozoa</taxon>
        <taxon>Arthropoda</taxon>
        <taxon>Hexapoda</taxon>
        <taxon>Insecta</taxon>
        <taxon>Pterygota</taxon>
        <taxon>Neoptera</taxon>
        <taxon>Endopterygota</taxon>
        <taxon>Coleoptera</taxon>
        <taxon>Polyphaga</taxon>
        <taxon>Elateriformia</taxon>
        <taxon>Elateroidea</taxon>
        <taxon>Lampyridae</taxon>
        <taxon>Lampyrinae</taxon>
        <taxon>Photinus</taxon>
    </lineage>
</organism>
<sequence length="559" mass="63209">MMDFDLEDELVFNEDYYAFLNVSREATKEEISNAYRSLSRVYHPDKHLDPENKEKAEILFNRTKKAYEVLSDPHRRAIYDSLGVKGLETEGWEIVQRTKTPAEIRAEYEQLAEEKAERLKQQRTNPHGAITININATDLFNPYIDDLSLDNELDIEPTSLLPSVEISGMNFNQSVELPLTQKDTCTLAGQLQTHNGTGSGGINLSWRHIFSHKSWGEVEMLAGNGPAISLKAFRTLSKRFFWNGGTVLQFSPQGLRPGIMSTLAMQIDKHTVTYFTYQGGLRSLLSTSIVKDSEFGLYNFNVQVGLPHSFISFSYTKKMLNQELRLKIAVKGGTFGGMVEYGAEKKVSKHTWLSAAVAVGVPTGVKLKIRLNRANQTYSFPIHLCEEVMPSAIFYATVVPLVVYVLVKKGIVEPFHKEQQAQKIEKEKQKNQVQLMEKRREAQAAVDLMTATYARICTDEESKKGLIINKALYGKILNEKSESEEVINVTIPLQCLVRDSKLVLYEQSKSQLPGFFDPAVGEDKFLYVSYTYRSQPYEVTAGDTELLRLPKSSHRNSVT</sequence>
<dbReference type="InterPro" id="IPR001623">
    <property type="entry name" value="DnaJ_domain"/>
</dbReference>
<dbReference type="FunCoup" id="A0A1Y1KEJ2">
    <property type="interactions" value="2608"/>
</dbReference>
<dbReference type="SMART" id="SM00271">
    <property type="entry name" value="DnaJ"/>
    <property type="match status" value="1"/>
</dbReference>
<dbReference type="Pfam" id="PF22774">
    <property type="entry name" value="DNAJC11_beta-barrel"/>
    <property type="match status" value="1"/>
</dbReference>
<dbReference type="PANTHER" id="PTHR44157:SF1">
    <property type="entry name" value="DNAJ HOMOLOG SUBFAMILY C MEMBER 11"/>
    <property type="match status" value="1"/>
</dbReference>
<name>A0A1Y1KEJ2_PHOPY</name>